<dbReference type="PANTHER" id="PTHR30036:SF1">
    <property type="entry name" value="D-XYLOSE-BINDING PERIPLASMIC PROTEIN"/>
    <property type="match status" value="1"/>
</dbReference>
<dbReference type="InterPro" id="IPR028082">
    <property type="entry name" value="Peripla_BP_I"/>
</dbReference>
<dbReference type="Gene3D" id="3.40.50.2300">
    <property type="match status" value="2"/>
</dbReference>
<sequence>MLCGPDSSAAHPSLMGREEPESWIQRRTPVKKHLLLVGIVAVGGLALAGCSGDRTGGGAATEEGGEVDTSSLTIGVAMPTQQSERWIADGDNVKATLEDLGYQVDLQYANDDIPTQVSQIENMISSGADALIIASIDGTTLTDVLQTAADSDIPVIAYDRLINGTENVDYYTTFDNYQVGVQQATSLLTGLGVLDENGEETGVEGPLNVELFAGSPDDNNATFFWDGAIDTLQPYLDSGVLEVPSGQTDFDQAAILRWLPETAQERMENILTIVGDTKIDGVLSPYDGLSIGIISALTSGGYSADDLPVVTGQDAEVGSVKSILAGEQYSTIFKDTRLLGETAADMVDALMHGEEPEVNDTETYDNGVKVVPSYLHESTIVTADNYEEILVDSGYYTADELQ</sequence>
<dbReference type="InterPro" id="IPR025997">
    <property type="entry name" value="SBP_2_dom"/>
</dbReference>
<evidence type="ECO:0000313" key="5">
    <source>
        <dbReference type="EMBL" id="GAA4768226.1"/>
    </source>
</evidence>
<evidence type="ECO:0000313" key="6">
    <source>
        <dbReference type="Proteomes" id="UP001501645"/>
    </source>
</evidence>
<evidence type="ECO:0000256" key="3">
    <source>
        <dbReference type="SAM" id="MobiDB-lite"/>
    </source>
</evidence>
<keyword evidence="6" id="KW-1185">Reference proteome</keyword>
<comment type="caution">
    <text evidence="5">The sequence shown here is derived from an EMBL/GenBank/DDBJ whole genome shotgun (WGS) entry which is preliminary data.</text>
</comment>
<reference evidence="6" key="1">
    <citation type="journal article" date="2019" name="Int. J. Syst. Evol. Microbiol.">
        <title>The Global Catalogue of Microorganisms (GCM) 10K type strain sequencing project: providing services to taxonomists for standard genome sequencing and annotation.</title>
        <authorList>
            <consortium name="The Broad Institute Genomics Platform"/>
            <consortium name="The Broad Institute Genome Sequencing Center for Infectious Disease"/>
            <person name="Wu L."/>
            <person name="Ma J."/>
        </authorList>
    </citation>
    <scope>NUCLEOTIDE SEQUENCE [LARGE SCALE GENOMIC DNA]</scope>
    <source>
        <strain evidence="6">JCM 18537</strain>
    </source>
</reference>
<dbReference type="Pfam" id="PF13407">
    <property type="entry name" value="Peripla_BP_4"/>
    <property type="match status" value="1"/>
</dbReference>
<evidence type="ECO:0000259" key="4">
    <source>
        <dbReference type="Pfam" id="PF13407"/>
    </source>
</evidence>
<dbReference type="CDD" id="cd19994">
    <property type="entry name" value="PBP1_ChvE"/>
    <property type="match status" value="1"/>
</dbReference>
<proteinExistence type="predicted"/>
<evidence type="ECO:0000256" key="2">
    <source>
        <dbReference type="ARBA" id="ARBA00022729"/>
    </source>
</evidence>
<name>A0ABP8ZWL5_9MICO</name>
<dbReference type="InterPro" id="IPR050555">
    <property type="entry name" value="Bact_Solute-Bind_Prot2"/>
</dbReference>
<gene>
    <name evidence="5" type="primary">chvE</name>
    <name evidence="5" type="ORF">GCM10023351_09690</name>
</gene>
<feature type="domain" description="Periplasmic binding protein" evidence="4">
    <location>
        <begin position="74"/>
        <end position="355"/>
    </location>
</feature>
<dbReference type="NCBIfam" id="NF040907">
    <property type="entry name" value="ChvE"/>
    <property type="match status" value="1"/>
</dbReference>
<evidence type="ECO:0000256" key="1">
    <source>
        <dbReference type="ARBA" id="ARBA00004196"/>
    </source>
</evidence>
<accession>A0ABP8ZWL5</accession>
<dbReference type="Proteomes" id="UP001501645">
    <property type="component" value="Unassembled WGS sequence"/>
</dbReference>
<protein>
    <submittedName>
        <fullName evidence="5">Sugar ABC transporter substrate-binding protein</fullName>
    </submittedName>
</protein>
<keyword evidence="2" id="KW-0732">Signal</keyword>
<dbReference type="InterPro" id="IPR049784">
    <property type="entry name" value="ChvE-like"/>
</dbReference>
<dbReference type="PANTHER" id="PTHR30036">
    <property type="entry name" value="D-XYLOSE-BINDING PERIPLASMIC PROTEIN"/>
    <property type="match status" value="1"/>
</dbReference>
<organism evidence="5 6">
    <name type="scientific">Microbacterium gilvum</name>
    <dbReference type="NCBI Taxonomy" id="1336204"/>
    <lineage>
        <taxon>Bacteria</taxon>
        <taxon>Bacillati</taxon>
        <taxon>Actinomycetota</taxon>
        <taxon>Actinomycetes</taxon>
        <taxon>Micrococcales</taxon>
        <taxon>Microbacteriaceae</taxon>
        <taxon>Microbacterium</taxon>
    </lineage>
</organism>
<comment type="subcellular location">
    <subcellularLocation>
        <location evidence="1">Cell envelope</location>
    </subcellularLocation>
</comment>
<dbReference type="SUPFAM" id="SSF53822">
    <property type="entry name" value="Periplasmic binding protein-like I"/>
    <property type="match status" value="1"/>
</dbReference>
<dbReference type="EMBL" id="BAABKO010000001">
    <property type="protein sequence ID" value="GAA4768226.1"/>
    <property type="molecule type" value="Genomic_DNA"/>
</dbReference>
<feature type="region of interest" description="Disordered" evidence="3">
    <location>
        <begin position="1"/>
        <end position="21"/>
    </location>
</feature>